<comment type="caution">
    <text evidence="2">The sequence shown here is derived from an EMBL/GenBank/DDBJ whole genome shotgun (WGS) entry which is preliminary data.</text>
</comment>
<evidence type="ECO:0000256" key="1">
    <source>
        <dbReference type="SAM" id="MobiDB-lite"/>
    </source>
</evidence>
<evidence type="ECO:0000313" key="2">
    <source>
        <dbReference type="EMBL" id="KAF0297693.1"/>
    </source>
</evidence>
<organism evidence="2 3">
    <name type="scientific">Amphibalanus amphitrite</name>
    <name type="common">Striped barnacle</name>
    <name type="synonym">Balanus amphitrite</name>
    <dbReference type="NCBI Taxonomy" id="1232801"/>
    <lineage>
        <taxon>Eukaryota</taxon>
        <taxon>Metazoa</taxon>
        <taxon>Ecdysozoa</taxon>
        <taxon>Arthropoda</taxon>
        <taxon>Crustacea</taxon>
        <taxon>Multicrustacea</taxon>
        <taxon>Cirripedia</taxon>
        <taxon>Thoracica</taxon>
        <taxon>Thoracicalcarea</taxon>
        <taxon>Balanomorpha</taxon>
        <taxon>Balanoidea</taxon>
        <taxon>Balanidae</taxon>
        <taxon>Amphibalaninae</taxon>
        <taxon>Amphibalanus</taxon>
    </lineage>
</organism>
<dbReference type="EMBL" id="VIIS01001477">
    <property type="protein sequence ID" value="KAF0297693.1"/>
    <property type="molecule type" value="Genomic_DNA"/>
</dbReference>
<dbReference type="AlphaFoldDB" id="A0A6A4VVL6"/>
<feature type="compositionally biased region" description="Low complexity" evidence="1">
    <location>
        <begin position="102"/>
        <end position="118"/>
    </location>
</feature>
<dbReference type="Proteomes" id="UP000440578">
    <property type="component" value="Unassembled WGS sequence"/>
</dbReference>
<gene>
    <name evidence="2" type="ORF">FJT64_004897</name>
</gene>
<evidence type="ECO:0000313" key="3">
    <source>
        <dbReference type="Proteomes" id="UP000440578"/>
    </source>
</evidence>
<keyword evidence="3" id="KW-1185">Reference proteome</keyword>
<sequence length="141" mass="15007">MASAPSAGLDFYKMFSRVPPVLTTAAAPPSTPFTFSRRNPITQWLAESERAQLAARKAPGAADWDALLWSEMVLTPPASEKEARRRAKRAAKKAGRARRIGGRTSSEASVASVGTAASGTEVELVGVRKVETELTPQALKA</sequence>
<reference evidence="2 3" key="1">
    <citation type="submission" date="2019-07" db="EMBL/GenBank/DDBJ databases">
        <title>Draft genome assembly of a fouling barnacle, Amphibalanus amphitrite (Darwin, 1854): The first reference genome for Thecostraca.</title>
        <authorList>
            <person name="Kim W."/>
        </authorList>
    </citation>
    <scope>NUCLEOTIDE SEQUENCE [LARGE SCALE GENOMIC DNA]</scope>
    <source>
        <strain evidence="2">SNU_AA5</strain>
        <tissue evidence="2">Soma without cirri and trophi</tissue>
    </source>
</reference>
<feature type="region of interest" description="Disordered" evidence="1">
    <location>
        <begin position="78"/>
        <end position="118"/>
    </location>
</feature>
<accession>A0A6A4VVL6</accession>
<feature type="compositionally biased region" description="Basic residues" evidence="1">
    <location>
        <begin position="84"/>
        <end position="101"/>
    </location>
</feature>
<name>A0A6A4VVL6_AMPAM</name>
<proteinExistence type="predicted"/>
<protein>
    <submittedName>
        <fullName evidence="2">Uncharacterized protein</fullName>
    </submittedName>
</protein>